<dbReference type="RefSeq" id="WP_150168200.1">
    <property type="nucleotide sequence ID" value="NZ_CP029193.1"/>
</dbReference>
<dbReference type="Proteomes" id="UP000323046">
    <property type="component" value="Chromosome"/>
</dbReference>
<keyword evidence="2" id="KW-1185">Reference proteome</keyword>
<accession>A0A5P2BBE8</accession>
<protein>
    <submittedName>
        <fullName evidence="1">Uncharacterized protein</fullName>
    </submittedName>
</protein>
<organism evidence="1 2">
    <name type="scientific">Streptomyces venezuelae</name>
    <dbReference type="NCBI Taxonomy" id="54571"/>
    <lineage>
        <taxon>Bacteria</taxon>
        <taxon>Bacillati</taxon>
        <taxon>Actinomycetota</taxon>
        <taxon>Actinomycetes</taxon>
        <taxon>Kitasatosporales</taxon>
        <taxon>Streptomycetaceae</taxon>
        <taxon>Streptomyces</taxon>
    </lineage>
</organism>
<dbReference type="OrthoDB" id="4253736at2"/>
<dbReference type="EMBL" id="CP029193">
    <property type="protein sequence ID" value="QES27377.1"/>
    <property type="molecule type" value="Genomic_DNA"/>
</dbReference>
<dbReference type="AlphaFoldDB" id="A0A5P2BBE8"/>
<evidence type="ECO:0000313" key="2">
    <source>
        <dbReference type="Proteomes" id="UP000323046"/>
    </source>
</evidence>
<reference evidence="1 2" key="1">
    <citation type="submission" date="2018-05" db="EMBL/GenBank/DDBJ databases">
        <title>Streptomyces venezuelae.</title>
        <authorList>
            <person name="Kim W."/>
            <person name="Lee N."/>
            <person name="Cho B.-K."/>
        </authorList>
    </citation>
    <scope>NUCLEOTIDE SEQUENCE [LARGE SCALE GENOMIC DNA]</scope>
    <source>
        <strain evidence="1 2">ATCC 14583</strain>
    </source>
</reference>
<gene>
    <name evidence="1" type="ORF">DEJ47_13750</name>
</gene>
<proteinExistence type="predicted"/>
<name>A0A5P2BBE8_STRVZ</name>
<sequence>MNFPEYGGPGDGDGCGVVDHHPDGTAVRCTAAGAWHIAWEHEGPDEIRTSSVCEHHMGTVRAHHVYLDRHPVGPDCTHPRARWVDSRVGAWCRAPEVD</sequence>
<evidence type="ECO:0000313" key="1">
    <source>
        <dbReference type="EMBL" id="QES27377.1"/>
    </source>
</evidence>